<dbReference type="AlphaFoldDB" id="A0ABD2INK5"/>
<accession>A0ABD2INK5</accession>
<comment type="caution">
    <text evidence="1">The sequence shown here is derived from an EMBL/GenBank/DDBJ whole genome shotgun (WGS) entry which is preliminary data.</text>
</comment>
<name>A0ABD2INK5_HETSC</name>
<dbReference type="Proteomes" id="UP001620645">
    <property type="component" value="Unassembled WGS sequence"/>
</dbReference>
<protein>
    <submittedName>
        <fullName evidence="1">Uncharacterized protein</fullName>
    </submittedName>
</protein>
<proteinExistence type="predicted"/>
<reference evidence="1 2" key="1">
    <citation type="submission" date="2024-10" db="EMBL/GenBank/DDBJ databases">
        <authorList>
            <person name="Kim D."/>
        </authorList>
    </citation>
    <scope>NUCLEOTIDE SEQUENCE [LARGE SCALE GENOMIC DNA]</scope>
    <source>
        <strain evidence="1">Taebaek</strain>
    </source>
</reference>
<evidence type="ECO:0000313" key="1">
    <source>
        <dbReference type="EMBL" id="KAL3079637.1"/>
    </source>
</evidence>
<organism evidence="1 2">
    <name type="scientific">Heterodera schachtii</name>
    <name type="common">Sugarbeet cyst nematode worm</name>
    <name type="synonym">Tylenchus schachtii</name>
    <dbReference type="NCBI Taxonomy" id="97005"/>
    <lineage>
        <taxon>Eukaryota</taxon>
        <taxon>Metazoa</taxon>
        <taxon>Ecdysozoa</taxon>
        <taxon>Nematoda</taxon>
        <taxon>Chromadorea</taxon>
        <taxon>Rhabditida</taxon>
        <taxon>Tylenchina</taxon>
        <taxon>Tylenchomorpha</taxon>
        <taxon>Tylenchoidea</taxon>
        <taxon>Heteroderidae</taxon>
        <taxon>Heteroderinae</taxon>
        <taxon>Heterodera</taxon>
    </lineage>
</organism>
<sequence length="1040" mass="119524">MGWALRHFCHFSGGLGHFGIFATFRKIDGLSWSTNCPCAQLSLCTIVTVPNCPFCAQLSLCPIVTVPNCPCAQLSLCPVVPSVPNCPCSQLSLCTIVTVPNYPFCAQLSLCPIVLVLNNKIGEGEAVPNLNVTGEDDYVGEFLGFLLYDQKFGHHIANAFNETVFCAAKNQMPKKVVDQILQLTFSLAIRIVLCAIYENYFTKYYDVGGWQLEQLLSAFQILSTQRGGGTNENGIFPFQIIRIDAQTKEQKHFWDGIEADSAMEPQFIENFNFLLKLGEFTLSYYEVYKVLETILMRWSNTGNSSAADKNGEHPPELYTFMEQYFNSKLNSQILQKNDKKQIGSSSKSMKPKMDANESDVRTLSKTDCAFVHFGTALLHRIDFLLIGTISDALSEYKNLISEREKECGTKAHRELDRRNSFYYKNVTRDNTPSERCVRLEMDLFREPLWNYARMVGIDSNQCIAVLQFGEALRKRIQAKLDSAVEMEKQQQQNPIENPSKLNEFKILKEIFKEIKDKENYGKMQMYEEKFHMDLLVGEGIAALNELLAILDQIIGHYADGTEESCQLGKRRSIVLNTFTREKINFSKILFETLSKHFQNVNYDEKRQLLSFPLSTGEHIITRLSELIRQQRHTIQKHKHDGLSRQIDVKKTIQNIASMEPIHFYERKLTLSSDEWINFDLFLSMAIRLSAQIERNDCLNALLLGGPEFYQKYYTFDYKIQITNGNLVEINTPTWHVPYFVCWRNNKDWKAQISDHEALVQREAEGNFEFLRSLSEYSPTFDELIKMANFFAKIENDRHILDANIEDDGQILDIPSDFKTLEIVMKFLKKPYDYTVRPKVPDQNLPCISAYFVDGFLRKAMTENHYLAFFDIESNGMVIEKFAEKKERMCGDKSMKNEMNRFFGENIVNFANAIKINFAAPIENFGLLHSLSEYSPTVYEVIKMAKILGKMENDGHILVLRSDPQILHFLLYLANSTAEESANQTKFVIKYSFCFLAQFVEKLLKKAMKVNELKELLNIELIGEAIQSFADKKEQKCANKK</sequence>
<dbReference type="EMBL" id="JBICCN010000300">
    <property type="protein sequence ID" value="KAL3079637.1"/>
    <property type="molecule type" value="Genomic_DNA"/>
</dbReference>
<gene>
    <name evidence="1" type="ORF">niasHS_013919</name>
</gene>
<keyword evidence="2" id="KW-1185">Reference proteome</keyword>
<evidence type="ECO:0000313" key="2">
    <source>
        <dbReference type="Proteomes" id="UP001620645"/>
    </source>
</evidence>